<dbReference type="Proteomes" id="UP000219573">
    <property type="component" value="Unassembled WGS sequence"/>
</dbReference>
<dbReference type="GO" id="GO:0019898">
    <property type="term" value="C:extrinsic component of membrane"/>
    <property type="evidence" value="ECO:0007669"/>
    <property type="project" value="InterPro"/>
</dbReference>
<proteinExistence type="inferred from homology"/>
<dbReference type="NCBIfam" id="TIGR01730">
    <property type="entry name" value="RND_mfp"/>
    <property type="match status" value="1"/>
</dbReference>
<sequence>MKRLKGIFILLTLVTLSLMISGCNKSAAEQEAVEKTIRPVEYQQVELKRVDSTYSYSGTLEPNVSTNVSFRVPGKIKEILVEVGNKVSEGELLAQLDDSDYKLQVKSVEAGLMQAKGGVSSTLAKVSQVESAIVSVEAQLTEAKNSFNRVRRLYENDNVAKADYDKAKAAKESAEAKLKQVKAQLVEAKEGVETAKARVASYQSQLDLAKLKLEYTKLKAPISGTIVQKNYEPNENINAGMPVFTLDGDQGFEVKVFVDENLIPKVKEGQQVSVGITAINRDNLVGIVDNIGRQTRGYQGNYPVTIKITKGLDNLKAGMTAKVYFDFSADKKSLILPVSAVVADDGGNFVYTVTKVSDERGRVNKVRVKVGRLNSEGIEVLEGLNAGELVATKGVTQIVDNQEVRLLK</sequence>
<dbReference type="GO" id="GO:0030313">
    <property type="term" value="C:cell envelope"/>
    <property type="evidence" value="ECO:0007669"/>
    <property type="project" value="UniProtKB-SubCell"/>
</dbReference>
<keyword evidence="4 5" id="KW-0175">Coiled coil</keyword>
<dbReference type="GO" id="GO:1990961">
    <property type="term" value="P:xenobiotic detoxification by transmembrane export across the plasma membrane"/>
    <property type="evidence" value="ECO:0007669"/>
    <property type="project" value="InterPro"/>
</dbReference>
<evidence type="ECO:0000256" key="3">
    <source>
        <dbReference type="ARBA" id="ARBA00022448"/>
    </source>
</evidence>
<dbReference type="InterPro" id="IPR058627">
    <property type="entry name" value="MdtA-like_C"/>
</dbReference>
<keyword evidence="3" id="KW-0813">Transport</keyword>
<evidence type="ECO:0000313" key="10">
    <source>
        <dbReference type="Proteomes" id="UP000219573"/>
    </source>
</evidence>
<name>A0A285HKL1_9FIRM</name>
<dbReference type="PANTHER" id="PTHR30469">
    <property type="entry name" value="MULTIDRUG RESISTANCE PROTEIN MDTA"/>
    <property type="match status" value="1"/>
</dbReference>
<evidence type="ECO:0000256" key="1">
    <source>
        <dbReference type="ARBA" id="ARBA00004196"/>
    </source>
</evidence>
<dbReference type="EMBL" id="OBDZ01000020">
    <property type="protein sequence ID" value="SNY36194.1"/>
    <property type="molecule type" value="Genomic_DNA"/>
</dbReference>
<feature type="domain" description="Multidrug resistance protein MdtA-like barrel-sandwich hybrid" evidence="7">
    <location>
        <begin position="67"/>
        <end position="241"/>
    </location>
</feature>
<dbReference type="Gene3D" id="6.10.140.1990">
    <property type="match status" value="1"/>
</dbReference>
<feature type="chain" id="PRO_5012425076" evidence="6">
    <location>
        <begin position="28"/>
        <end position="408"/>
    </location>
</feature>
<evidence type="ECO:0000259" key="7">
    <source>
        <dbReference type="Pfam" id="PF25917"/>
    </source>
</evidence>
<comment type="similarity">
    <text evidence="2">Belongs to the membrane fusion protein (MFP) (TC 8.A.1) family.</text>
</comment>
<protein>
    <submittedName>
        <fullName evidence="9">RND family efflux transporter, MFP subunit</fullName>
    </submittedName>
</protein>
<dbReference type="RefSeq" id="WP_097018604.1">
    <property type="nucleotide sequence ID" value="NZ_OBDZ01000020.1"/>
</dbReference>
<dbReference type="InterPro" id="IPR058625">
    <property type="entry name" value="MdtA-like_BSH"/>
</dbReference>
<dbReference type="PANTHER" id="PTHR30469:SF20">
    <property type="entry name" value="EFFLUX RND TRANSPORTER PERIPLASMIC ADAPTOR SUBUNIT"/>
    <property type="match status" value="1"/>
</dbReference>
<dbReference type="AlphaFoldDB" id="A0A285HKL1"/>
<accession>A0A285HKL1</accession>
<dbReference type="Pfam" id="PF25917">
    <property type="entry name" value="BSH_RND"/>
    <property type="match status" value="1"/>
</dbReference>
<organism evidence="9 10">
    <name type="scientific">Orenia metallireducens</name>
    <dbReference type="NCBI Taxonomy" id="1413210"/>
    <lineage>
        <taxon>Bacteria</taxon>
        <taxon>Bacillati</taxon>
        <taxon>Bacillota</taxon>
        <taxon>Clostridia</taxon>
        <taxon>Halanaerobiales</taxon>
        <taxon>Halobacteroidaceae</taxon>
        <taxon>Orenia</taxon>
    </lineage>
</organism>
<feature type="coiled-coil region" evidence="5">
    <location>
        <begin position="126"/>
        <end position="212"/>
    </location>
</feature>
<evidence type="ECO:0000313" key="9">
    <source>
        <dbReference type="EMBL" id="SNY36194.1"/>
    </source>
</evidence>
<dbReference type="Gene3D" id="2.40.420.20">
    <property type="match status" value="1"/>
</dbReference>
<dbReference type="Gene3D" id="2.40.50.100">
    <property type="match status" value="1"/>
</dbReference>
<dbReference type="GO" id="GO:0015562">
    <property type="term" value="F:efflux transmembrane transporter activity"/>
    <property type="evidence" value="ECO:0007669"/>
    <property type="project" value="TreeGrafter"/>
</dbReference>
<dbReference type="SUPFAM" id="SSF111369">
    <property type="entry name" value="HlyD-like secretion proteins"/>
    <property type="match status" value="3"/>
</dbReference>
<dbReference type="GO" id="GO:1990281">
    <property type="term" value="C:efflux pump complex"/>
    <property type="evidence" value="ECO:0007669"/>
    <property type="project" value="TreeGrafter"/>
</dbReference>
<comment type="subcellular location">
    <subcellularLocation>
        <location evidence="1">Cell envelope</location>
    </subcellularLocation>
</comment>
<dbReference type="GO" id="GO:1990195">
    <property type="term" value="C:macrolide transmembrane transporter complex"/>
    <property type="evidence" value="ECO:0007669"/>
    <property type="project" value="InterPro"/>
</dbReference>
<evidence type="ECO:0000256" key="2">
    <source>
        <dbReference type="ARBA" id="ARBA00009477"/>
    </source>
</evidence>
<keyword evidence="10" id="KW-1185">Reference proteome</keyword>
<evidence type="ECO:0000256" key="6">
    <source>
        <dbReference type="SAM" id="SignalP"/>
    </source>
</evidence>
<dbReference type="InterPro" id="IPR006143">
    <property type="entry name" value="RND_pump_MFP"/>
</dbReference>
<dbReference type="PROSITE" id="PS51257">
    <property type="entry name" value="PROKAR_LIPOPROTEIN"/>
    <property type="match status" value="1"/>
</dbReference>
<evidence type="ECO:0000256" key="4">
    <source>
        <dbReference type="ARBA" id="ARBA00023054"/>
    </source>
</evidence>
<reference evidence="10" key="1">
    <citation type="submission" date="2017-09" db="EMBL/GenBank/DDBJ databases">
        <authorList>
            <person name="Varghese N."/>
            <person name="Submissions S."/>
        </authorList>
    </citation>
    <scope>NUCLEOTIDE SEQUENCE [LARGE SCALE GENOMIC DNA]</scope>
    <source>
        <strain evidence="10">MSL47</strain>
    </source>
</reference>
<keyword evidence="6" id="KW-0732">Signal</keyword>
<feature type="signal peptide" evidence="6">
    <location>
        <begin position="1"/>
        <end position="27"/>
    </location>
</feature>
<evidence type="ECO:0000259" key="8">
    <source>
        <dbReference type="Pfam" id="PF25967"/>
    </source>
</evidence>
<feature type="domain" description="Multidrug resistance protein MdtA-like C-terminal permuted SH3" evidence="8">
    <location>
        <begin position="334"/>
        <end position="395"/>
    </location>
</feature>
<gene>
    <name evidence="9" type="ORF">SAMN06265827_12060</name>
</gene>
<dbReference type="Gene3D" id="2.40.30.170">
    <property type="match status" value="1"/>
</dbReference>
<dbReference type="InterPro" id="IPR030190">
    <property type="entry name" value="MacA_alpha-hairpin_sf"/>
</dbReference>
<dbReference type="Pfam" id="PF25967">
    <property type="entry name" value="RND-MFP_C"/>
    <property type="match status" value="1"/>
</dbReference>
<evidence type="ECO:0000256" key="5">
    <source>
        <dbReference type="SAM" id="Coils"/>
    </source>
</evidence>